<keyword evidence="2" id="KW-1185">Reference proteome</keyword>
<protein>
    <submittedName>
        <fullName evidence="1">Uncharacterized protein</fullName>
    </submittedName>
</protein>
<organism evidence="1 2">
    <name type="scientific">Coemansia asiatica</name>
    <dbReference type="NCBI Taxonomy" id="1052880"/>
    <lineage>
        <taxon>Eukaryota</taxon>
        <taxon>Fungi</taxon>
        <taxon>Fungi incertae sedis</taxon>
        <taxon>Zoopagomycota</taxon>
        <taxon>Kickxellomycotina</taxon>
        <taxon>Kickxellomycetes</taxon>
        <taxon>Kickxellales</taxon>
        <taxon>Kickxellaceae</taxon>
        <taxon>Coemansia</taxon>
    </lineage>
</organism>
<evidence type="ECO:0000313" key="1">
    <source>
        <dbReference type="EMBL" id="KAJ1641616.1"/>
    </source>
</evidence>
<dbReference type="Proteomes" id="UP001145021">
    <property type="component" value="Unassembled WGS sequence"/>
</dbReference>
<reference evidence="1" key="1">
    <citation type="submission" date="2022-07" db="EMBL/GenBank/DDBJ databases">
        <title>Phylogenomic reconstructions and comparative analyses of Kickxellomycotina fungi.</title>
        <authorList>
            <person name="Reynolds N.K."/>
            <person name="Stajich J.E."/>
            <person name="Barry K."/>
            <person name="Grigoriev I.V."/>
            <person name="Crous P."/>
            <person name="Smith M.E."/>
        </authorList>
    </citation>
    <scope>NUCLEOTIDE SEQUENCE</scope>
    <source>
        <strain evidence="1">NBRC 105413</strain>
    </source>
</reference>
<sequence>FAASHLYLDDPETIEKHFMLGDGMLLVTFGSVLVDVTYCITEYYGVTSVELSLVRLVYHVFATG</sequence>
<comment type="caution">
    <text evidence="1">The sequence shown here is derived from an EMBL/GenBank/DDBJ whole genome shotgun (WGS) entry which is preliminary data.</text>
</comment>
<dbReference type="EMBL" id="JANBOH010000839">
    <property type="protein sequence ID" value="KAJ1641616.1"/>
    <property type="molecule type" value="Genomic_DNA"/>
</dbReference>
<name>A0A9W7XF81_9FUNG</name>
<dbReference type="AlphaFoldDB" id="A0A9W7XF81"/>
<accession>A0A9W7XF81</accession>
<feature type="non-terminal residue" evidence="1">
    <location>
        <position position="1"/>
    </location>
</feature>
<evidence type="ECO:0000313" key="2">
    <source>
        <dbReference type="Proteomes" id="UP001145021"/>
    </source>
</evidence>
<gene>
    <name evidence="1" type="ORF">LPJ64_006428</name>
</gene>
<feature type="non-terminal residue" evidence="1">
    <location>
        <position position="64"/>
    </location>
</feature>
<proteinExistence type="predicted"/>